<feature type="region of interest" description="Disordered" evidence="1">
    <location>
        <begin position="1"/>
        <end position="20"/>
    </location>
</feature>
<gene>
    <name evidence="2" type="ORF">GWI72_00855</name>
</gene>
<accession>A0A7X5J7J5</accession>
<evidence type="ECO:0000313" key="2">
    <source>
        <dbReference type="EMBL" id="NBN76812.1"/>
    </source>
</evidence>
<dbReference type="AlphaFoldDB" id="A0A7X5J7J5"/>
<reference evidence="3" key="1">
    <citation type="submission" date="2020-01" db="EMBL/GenBank/DDBJ databases">
        <authorList>
            <person name="Fang Y."/>
            <person name="Sun R."/>
            <person name="Nie L."/>
            <person name="He J."/>
            <person name="Hao L."/>
            <person name="Wang L."/>
            <person name="Su S."/>
            <person name="Lv E."/>
            <person name="Zhang Z."/>
            <person name="Xie R."/>
            <person name="Liu H."/>
        </authorList>
    </citation>
    <scope>NUCLEOTIDE SEQUENCE [LARGE SCALE GENOMIC DNA]</scope>
    <source>
        <strain evidence="3">XCT-53</strain>
    </source>
</reference>
<name>A0A7X5J7J5_9HYPH</name>
<organism evidence="2 3">
    <name type="scientific">Pannonibacter tanglangensis</name>
    <dbReference type="NCBI Taxonomy" id="2750084"/>
    <lineage>
        <taxon>Bacteria</taxon>
        <taxon>Pseudomonadati</taxon>
        <taxon>Pseudomonadota</taxon>
        <taxon>Alphaproteobacteria</taxon>
        <taxon>Hyphomicrobiales</taxon>
        <taxon>Stappiaceae</taxon>
        <taxon>Pannonibacter</taxon>
    </lineage>
</organism>
<evidence type="ECO:0000256" key="1">
    <source>
        <dbReference type="SAM" id="MobiDB-lite"/>
    </source>
</evidence>
<sequence length="64" mass="6715">MTRKSEPVAPAPVSPDPGGVADYIVTDTAPPRVAGRRVAAGDILQLTEDQARSELIALHIRPAV</sequence>
<dbReference type="EMBL" id="JAABLQ010000001">
    <property type="protein sequence ID" value="NBN76812.1"/>
    <property type="molecule type" value="Genomic_DNA"/>
</dbReference>
<dbReference type="RefSeq" id="WP_161707565.1">
    <property type="nucleotide sequence ID" value="NZ_JAABLQ010000001.1"/>
</dbReference>
<comment type="caution">
    <text evidence="2">The sequence shown here is derived from an EMBL/GenBank/DDBJ whole genome shotgun (WGS) entry which is preliminary data.</text>
</comment>
<dbReference type="Proteomes" id="UP000586722">
    <property type="component" value="Unassembled WGS sequence"/>
</dbReference>
<keyword evidence="3" id="KW-1185">Reference proteome</keyword>
<proteinExistence type="predicted"/>
<evidence type="ECO:0000313" key="3">
    <source>
        <dbReference type="Proteomes" id="UP000586722"/>
    </source>
</evidence>
<protein>
    <submittedName>
        <fullName evidence="2">Uncharacterized protein</fullName>
    </submittedName>
</protein>